<dbReference type="OrthoDB" id="1929779at2759"/>
<feature type="region of interest" description="Disordered" evidence="1">
    <location>
        <begin position="102"/>
        <end position="334"/>
    </location>
</feature>
<dbReference type="PANTHER" id="PTHR31949:SF3">
    <property type="entry name" value="RUN_FYVE DOMAIN PROTEIN"/>
    <property type="match status" value="1"/>
</dbReference>
<accession>A0A834YE28</accession>
<feature type="region of interest" description="Disordered" evidence="1">
    <location>
        <begin position="1"/>
        <end position="29"/>
    </location>
</feature>
<dbReference type="GO" id="GO:0055028">
    <property type="term" value="C:cortical microtubule"/>
    <property type="evidence" value="ECO:0007669"/>
    <property type="project" value="TreeGrafter"/>
</dbReference>
<dbReference type="Proteomes" id="UP000655225">
    <property type="component" value="Unassembled WGS sequence"/>
</dbReference>
<dbReference type="EMBL" id="JABCRI010000023">
    <property type="protein sequence ID" value="KAF8378136.1"/>
    <property type="molecule type" value="Genomic_DNA"/>
</dbReference>
<dbReference type="PANTHER" id="PTHR31949">
    <property type="entry name" value="GASTRIC MUCIN-LIKE PROTEIN"/>
    <property type="match status" value="1"/>
</dbReference>
<feature type="region of interest" description="Disordered" evidence="1">
    <location>
        <begin position="1246"/>
        <end position="1322"/>
    </location>
</feature>
<evidence type="ECO:0000313" key="3">
    <source>
        <dbReference type="Proteomes" id="UP000655225"/>
    </source>
</evidence>
<feature type="compositionally biased region" description="Low complexity" evidence="1">
    <location>
        <begin position="131"/>
        <end position="141"/>
    </location>
</feature>
<feature type="compositionally biased region" description="Basic and acidic residues" evidence="1">
    <location>
        <begin position="11"/>
        <end position="20"/>
    </location>
</feature>
<organism evidence="2 3">
    <name type="scientific">Tetracentron sinense</name>
    <name type="common">Spur-leaf</name>
    <dbReference type="NCBI Taxonomy" id="13715"/>
    <lineage>
        <taxon>Eukaryota</taxon>
        <taxon>Viridiplantae</taxon>
        <taxon>Streptophyta</taxon>
        <taxon>Embryophyta</taxon>
        <taxon>Tracheophyta</taxon>
        <taxon>Spermatophyta</taxon>
        <taxon>Magnoliopsida</taxon>
        <taxon>Trochodendrales</taxon>
        <taxon>Trochodendraceae</taxon>
        <taxon>Tetracentron</taxon>
    </lineage>
</organism>
<evidence type="ECO:0000256" key="1">
    <source>
        <dbReference type="SAM" id="MobiDB-lite"/>
    </source>
</evidence>
<comment type="caution">
    <text evidence="2">The sequence shown here is derived from an EMBL/GenBank/DDBJ whole genome shotgun (WGS) entry which is preliminary data.</text>
</comment>
<proteinExistence type="predicted"/>
<feature type="compositionally biased region" description="Basic and acidic residues" evidence="1">
    <location>
        <begin position="1287"/>
        <end position="1315"/>
    </location>
</feature>
<feature type="compositionally biased region" description="Low complexity" evidence="1">
    <location>
        <begin position="746"/>
        <end position="758"/>
    </location>
</feature>
<reference evidence="2 3" key="1">
    <citation type="submission" date="2020-04" db="EMBL/GenBank/DDBJ databases">
        <title>Plant Genome Project.</title>
        <authorList>
            <person name="Zhang R.-G."/>
        </authorList>
    </citation>
    <scope>NUCLEOTIDE SEQUENCE [LARGE SCALE GENOMIC DNA]</scope>
    <source>
        <strain evidence="2">YNK0</strain>
        <tissue evidence="2">Leaf</tissue>
    </source>
</reference>
<feature type="compositionally biased region" description="Low complexity" evidence="1">
    <location>
        <begin position="416"/>
        <end position="430"/>
    </location>
</feature>
<feature type="compositionally biased region" description="Polar residues" evidence="1">
    <location>
        <begin position="162"/>
        <end position="181"/>
    </location>
</feature>
<evidence type="ECO:0000313" key="2">
    <source>
        <dbReference type="EMBL" id="KAF8378136.1"/>
    </source>
</evidence>
<dbReference type="GO" id="GO:0043622">
    <property type="term" value="P:cortical microtubule organization"/>
    <property type="evidence" value="ECO:0007669"/>
    <property type="project" value="TreeGrafter"/>
</dbReference>
<name>A0A834YE28_TETSI</name>
<feature type="region of interest" description="Disordered" evidence="1">
    <location>
        <begin position="961"/>
        <end position="1002"/>
    </location>
</feature>
<feature type="compositionally biased region" description="Low complexity" evidence="1">
    <location>
        <begin position="290"/>
        <end position="303"/>
    </location>
</feature>
<feature type="compositionally biased region" description="Polar residues" evidence="1">
    <location>
        <begin position="207"/>
        <end position="248"/>
    </location>
</feature>
<feature type="region of interest" description="Disordered" evidence="1">
    <location>
        <begin position="745"/>
        <end position="771"/>
    </location>
</feature>
<feature type="region of interest" description="Disordered" evidence="1">
    <location>
        <begin position="416"/>
        <end position="452"/>
    </location>
</feature>
<feature type="compositionally biased region" description="Low complexity" evidence="1">
    <location>
        <begin position="182"/>
        <end position="206"/>
    </location>
</feature>
<feature type="compositionally biased region" description="Basic and acidic residues" evidence="1">
    <location>
        <begin position="442"/>
        <end position="452"/>
    </location>
</feature>
<feature type="compositionally biased region" description="Basic residues" evidence="1">
    <location>
        <begin position="1258"/>
        <end position="1271"/>
    </location>
</feature>
<feature type="region of interest" description="Disordered" evidence="1">
    <location>
        <begin position="1140"/>
        <end position="1168"/>
    </location>
</feature>
<dbReference type="OMA" id="QWEANDS"/>
<sequence>MPPSPALRCSPVRELRAENHKRGHSLESGLHLREKDDDLALFNDMQNKERDNFLLQSADDFHDSFSTKLRYFSDFKLGISIPVRGESSELLNADGDKNDYDWLLTPPDTPLFPSLDDETPPVNLTHRGRPRSQPISISRSSTMEKSYRTSRSSASPHRLSPSPRSGNSTFQSRGKPSSAPHSSPTPVLRPTTPSRRPSTPPNNSSTYAPRSSTPTPRRMSTGSSGTLKTNRGNSASPKIRAWQSNFPGFSSDAPPNLRTSLADRPASYVRGSSPASRNGRDSSSKFGRQSMSPTASRSASSSYSHDRDRFSSHSKGSVVSSGDDDIDSLQSVPVGISDRSASRKVGAFPNSKASAFSKKTTRTLISSSAPKRSFDSALRQMDHRKSPQNMFRPLLSSVPSTTFYVAKANSVHRPMISRNSSITTSSNVSSEQGASIAPETEGSDHEQHDVASECEKPPYHDAQDEVFVFDKVDEVNKYVGLEIRDGLPNIRCGDFDRGNKIEVELGASEDISNNSAATAIAETASESLYLGGDYHENMAYCSKCGCKILVIEPVERNDHLCPDCGEKDGCLTLATRETTIIVTQNKPVQCEMTFEENKPSDELETVMGVSALPEITNRSEIRFAQHQKNVEQGQICLLDNSLARSVVEEGRQDLVDQKLVGEPTVGSSQSDCDTEDPQLQQFNAYPSLKVDVSEGAGISVLLERSNISKGPVVQGRAFTATNIPYDNPSYARDNLSSMRISFGHGSASASSSVDLSSSRQTETRIQRQLTGRRSDMENYRHDLNTKSISTGSSFSGISSHAYQALILAKSTSEDKFDVSIRNMEYNAVEETPPVTQEQDRASKNIELDDTDTSFTRTAVLEEDKYEQTESFGTTDASVLELSSCSVSIQLADNSVAAFPNDEVCVLSENAEGFPKNERIILDIDVSAMNPGSSSIEEDVMLSSSVVEASIHGSLVRISGELQTGRESAPDLKSGAAVSPNSDSIMDESPEPSVPTSSEKDVSVSAPESNISYCIHGILETGGIVKDQSILNLCQDDTPTLSQNLAVPLKDFTSSISLRASLADEQVNSAAAGVRDVEVKGSYGTGGLSSVQGALYQRQLFLAGGEFQDPLLSAPVIPTIVPALPPISQVYVPRRPRSASRARVPAHVGSSLPLPPSTSTSADPSLPLSDSDLDLPIAVRKEKSTVTVEGQGRNKVRSLSLEEATDTILFCSSIVHNLAYQAASIGMEKENLIPLEGSRPMVTILGKSSADRKDSRGRMASKHTPKSKKVRQRMVETDMRTPSTMTETDVKTNESLTHDSRVPNKADSGRPPKLESKCNCTVM</sequence>
<protein>
    <submittedName>
        <fullName evidence="2">Uncharacterized protein</fullName>
    </submittedName>
</protein>
<keyword evidence="3" id="KW-1185">Reference proteome</keyword>
<gene>
    <name evidence="2" type="ORF">HHK36_029473</name>
</gene>